<evidence type="ECO:0000313" key="2">
    <source>
        <dbReference type="Proteomes" id="UP000215433"/>
    </source>
</evidence>
<dbReference type="EMBL" id="NEWD01000004">
    <property type="protein sequence ID" value="OXN01455.1"/>
    <property type="molecule type" value="Genomic_DNA"/>
</dbReference>
<reference evidence="1 2" key="1">
    <citation type="submission" date="2017-05" db="EMBL/GenBank/DDBJ databases">
        <title>Bifidobacterium vansinderenii sp. nov.</title>
        <authorList>
            <person name="Lugli G.A."/>
            <person name="Duranti S."/>
            <person name="Mangifesta M."/>
        </authorList>
    </citation>
    <scope>NUCLEOTIDE SEQUENCE [LARGE SCALE GENOMIC DNA]</scope>
    <source>
        <strain evidence="1 2">Tam10B</strain>
    </source>
</reference>
<accession>A0A229W0T4</accession>
<gene>
    <name evidence="1" type="ORF">Tam10B_0458</name>
</gene>
<dbReference type="Proteomes" id="UP000215433">
    <property type="component" value="Unassembled WGS sequence"/>
</dbReference>
<dbReference type="RefSeq" id="WP_093959645.1">
    <property type="nucleotide sequence ID" value="NZ_NEWD01000004.1"/>
</dbReference>
<organism evidence="1 2">
    <name type="scientific">Bifidobacterium vansinderenii</name>
    <dbReference type="NCBI Taxonomy" id="1984871"/>
    <lineage>
        <taxon>Bacteria</taxon>
        <taxon>Bacillati</taxon>
        <taxon>Actinomycetota</taxon>
        <taxon>Actinomycetes</taxon>
        <taxon>Bifidobacteriales</taxon>
        <taxon>Bifidobacteriaceae</taxon>
        <taxon>Bifidobacterium</taxon>
    </lineage>
</organism>
<evidence type="ECO:0000313" key="1">
    <source>
        <dbReference type="EMBL" id="OXN01455.1"/>
    </source>
</evidence>
<dbReference type="AlphaFoldDB" id="A0A229W0T4"/>
<sequence>MQLKVTAQASQHGNCVILKTDLTHSRGSKARELTSWRITPEQAEALADQLDQALDECERRRKENQ</sequence>
<proteinExistence type="predicted"/>
<keyword evidence="2" id="KW-1185">Reference proteome</keyword>
<name>A0A229W0T4_9BIFI</name>
<protein>
    <submittedName>
        <fullName evidence="1">Uncharacterized protein</fullName>
    </submittedName>
</protein>
<comment type="caution">
    <text evidence="1">The sequence shown here is derived from an EMBL/GenBank/DDBJ whole genome shotgun (WGS) entry which is preliminary data.</text>
</comment>